<dbReference type="SUPFAM" id="SSF82171">
    <property type="entry name" value="DPP6 N-terminal domain-like"/>
    <property type="match status" value="1"/>
</dbReference>
<organism evidence="2 3">
    <name type="scientific">Neurospora intermedia</name>
    <dbReference type="NCBI Taxonomy" id="5142"/>
    <lineage>
        <taxon>Eukaryota</taxon>
        <taxon>Fungi</taxon>
        <taxon>Dikarya</taxon>
        <taxon>Ascomycota</taxon>
        <taxon>Pezizomycotina</taxon>
        <taxon>Sordariomycetes</taxon>
        <taxon>Sordariomycetidae</taxon>
        <taxon>Sordariales</taxon>
        <taxon>Sordariaceae</taxon>
        <taxon>Neurospora</taxon>
    </lineage>
</organism>
<evidence type="ECO:0000313" key="3">
    <source>
        <dbReference type="Proteomes" id="UP001451303"/>
    </source>
</evidence>
<dbReference type="InterPro" id="IPR001680">
    <property type="entry name" value="WD40_rpt"/>
</dbReference>
<dbReference type="SMART" id="SM00320">
    <property type="entry name" value="WD40"/>
    <property type="match status" value="2"/>
</dbReference>
<feature type="compositionally biased region" description="Polar residues" evidence="1">
    <location>
        <begin position="355"/>
        <end position="372"/>
    </location>
</feature>
<feature type="region of interest" description="Disordered" evidence="1">
    <location>
        <begin position="166"/>
        <end position="277"/>
    </location>
</feature>
<feature type="compositionally biased region" description="Low complexity" evidence="1">
    <location>
        <begin position="210"/>
        <end position="231"/>
    </location>
</feature>
<evidence type="ECO:0000313" key="2">
    <source>
        <dbReference type="EMBL" id="KAL0468285.1"/>
    </source>
</evidence>
<dbReference type="Gene3D" id="2.130.10.10">
    <property type="entry name" value="YVTN repeat-like/Quinoprotein amine dehydrogenase"/>
    <property type="match status" value="1"/>
</dbReference>
<comment type="caution">
    <text evidence="2">The sequence shown here is derived from an EMBL/GenBank/DDBJ whole genome shotgun (WGS) entry which is preliminary data.</text>
</comment>
<dbReference type="Proteomes" id="UP001451303">
    <property type="component" value="Unassembled WGS sequence"/>
</dbReference>
<evidence type="ECO:0000256" key="1">
    <source>
        <dbReference type="SAM" id="MobiDB-lite"/>
    </source>
</evidence>
<protein>
    <recommendedName>
        <fullName evidence="4">WD40 repeat-like protein</fullName>
    </recommendedName>
</protein>
<accession>A0ABR3D6G6</accession>
<dbReference type="InterPro" id="IPR015943">
    <property type="entry name" value="WD40/YVTN_repeat-like_dom_sf"/>
</dbReference>
<evidence type="ECO:0008006" key="4">
    <source>
        <dbReference type="Google" id="ProtNLM"/>
    </source>
</evidence>
<sequence length="843" mass="92040">MAEVRGDIETYRRALGLVLDVVNYHQSPSNSDTSDSKTTKCQITTEVDRLRSHTALTGLDNRNTWLEPYMNAVINCLETIGADSPVIKDDSPLKDLNNDSTSTSAVDAVQNGVRSLNLEPQQPVKPPTAPTHQEGRQSSPKYVINSVYESAGPWYPTGAIALPFYSGGENPESTASSPRRGPQQVSPRLRNTPLDPSRHAPTPESPTSIQFSQRTQSPPSSQQSWDQGSPSARSEPFEASYVPHQDLRADRWSEPQPVQNPEQYRFTSTPKSSHQMLRAATAGSVGASISSGESSRGYFPNLQSSGSLGSGTYRVGYDSGIFPSTAAPSIATISTGTLSASTSTLSPVPIHDSRWSPTPQAQSQQWPVNTTPLSPPPQWSHVKSADHVTAYKSSAATVQSHRAELVPVRHLTDKGKGSDVFHIDCSPTASYLATKHSNNTVKIWAIAKNTVYSTIKIKSYVPAQPRSREYFVRSHSILSEGPTSPCFIGITTHFGLDLEIYNFTKGGSGKKVQVIDEAHRWAASHKLDNIYAPLVIYRPGADRIDRYFLSRNPGAKKPFWEDASSCIDLTKADLPFLPKYPELAFSNDSPFLIAAAGPRPGDPPRDINSAILLVAWHLTPVQEAKLQARSPVNSIHSHIQESGDPKRHKAYHFCAPAYMQLQTALPSVLVSHGSVTVSIWIPASHVNIPLPGGKFRQTRVPTPERFVLVWDMPTNTTRLIPIPNVQACVSPDCRLVAYCDPEMQKFIILDVATAEEVWKWPDAAKVSGFASFGQFEAIKKITVFEFSPDGKWLIVGDASGALGVYEVRDLGTRFELLDQSSLKGVSEFGGKGGLPKGNVAELM</sequence>
<gene>
    <name evidence="2" type="ORF">QR685DRAFT_336241</name>
</gene>
<feature type="region of interest" description="Disordered" evidence="1">
    <location>
        <begin position="341"/>
        <end position="381"/>
    </location>
</feature>
<keyword evidence="3" id="KW-1185">Reference proteome</keyword>
<feature type="region of interest" description="Disordered" evidence="1">
    <location>
        <begin position="114"/>
        <end position="139"/>
    </location>
</feature>
<name>A0ABR3D6G6_NEUIN</name>
<dbReference type="EMBL" id="JAVLET010000007">
    <property type="protein sequence ID" value="KAL0468285.1"/>
    <property type="molecule type" value="Genomic_DNA"/>
</dbReference>
<reference evidence="2 3" key="1">
    <citation type="submission" date="2023-09" db="EMBL/GenBank/DDBJ databases">
        <title>Multi-omics analysis of a traditional fermented food reveals byproduct-associated fungal strains for waste-to-food upcycling.</title>
        <authorList>
            <consortium name="Lawrence Berkeley National Laboratory"/>
            <person name="Rekdal V.M."/>
            <person name="Villalobos-Escobedo J.M."/>
            <person name="Rodriguez-Valeron N."/>
            <person name="Garcia M.O."/>
            <person name="Vasquez D.P."/>
            <person name="Damayanti I."/>
            <person name="Sorensen P.M."/>
            <person name="Baidoo E.E."/>
            <person name="De Carvalho A.C."/>
            <person name="Riley R."/>
            <person name="Lipzen A."/>
            <person name="He G."/>
            <person name="Yan M."/>
            <person name="Haridas S."/>
            <person name="Daum C."/>
            <person name="Yoshinaga Y."/>
            <person name="Ng V."/>
            <person name="Grigoriev I.V."/>
            <person name="Munk R."/>
            <person name="Nuraida L."/>
            <person name="Wijaya C.H."/>
            <person name="Morales P.-C."/>
            <person name="Keasling J.D."/>
        </authorList>
    </citation>
    <scope>NUCLEOTIDE SEQUENCE [LARGE SCALE GENOMIC DNA]</scope>
    <source>
        <strain evidence="2 3">FGSC 2613</strain>
    </source>
</reference>
<feature type="compositionally biased region" description="Polar residues" evidence="1">
    <location>
        <begin position="256"/>
        <end position="275"/>
    </location>
</feature>
<proteinExistence type="predicted"/>